<dbReference type="InterPro" id="IPR045621">
    <property type="entry name" value="BPD_transp_1_N"/>
</dbReference>
<gene>
    <name evidence="9" type="ORF">JWS13_14850</name>
</gene>
<dbReference type="Proteomes" id="UP000662986">
    <property type="component" value="Chromosome"/>
</dbReference>
<evidence type="ECO:0000256" key="4">
    <source>
        <dbReference type="ARBA" id="ARBA00022692"/>
    </source>
</evidence>
<keyword evidence="3" id="KW-1003">Cell membrane</keyword>
<keyword evidence="5 7" id="KW-1133">Transmembrane helix</keyword>
<evidence type="ECO:0000256" key="7">
    <source>
        <dbReference type="RuleBase" id="RU363032"/>
    </source>
</evidence>
<dbReference type="InterPro" id="IPR035906">
    <property type="entry name" value="MetI-like_sf"/>
</dbReference>
<evidence type="ECO:0000256" key="5">
    <source>
        <dbReference type="ARBA" id="ARBA00022989"/>
    </source>
</evidence>
<evidence type="ECO:0000256" key="1">
    <source>
        <dbReference type="ARBA" id="ARBA00004651"/>
    </source>
</evidence>
<dbReference type="Pfam" id="PF00528">
    <property type="entry name" value="BPD_transp_1"/>
    <property type="match status" value="1"/>
</dbReference>
<reference evidence="9 10" key="1">
    <citation type="journal article" date="2021" name="Microbiol. Resour. Announc.">
        <title>Complete Genome Sequences of Two Rhodococcus sp. Strains with Large and Linear Chromosomes, Isolated from Apple Rhizosphere.</title>
        <authorList>
            <person name="Benning S."/>
            <person name="Brugnone N."/>
            <person name="Siani R."/>
            <person name="Kublik S."/>
            <person name="Schloter M."/>
            <person name="Rad V."/>
        </authorList>
    </citation>
    <scope>NUCLEOTIDE SEQUENCE [LARGE SCALE GENOMIC DNA]</scope>
    <source>
        <strain evidence="9 10">R79</strain>
    </source>
</reference>
<dbReference type="CDD" id="cd06261">
    <property type="entry name" value="TM_PBP2"/>
    <property type="match status" value="1"/>
</dbReference>
<evidence type="ECO:0000256" key="3">
    <source>
        <dbReference type="ARBA" id="ARBA00022475"/>
    </source>
</evidence>
<dbReference type="EMBL" id="CP070619">
    <property type="protein sequence ID" value="QSE89813.1"/>
    <property type="molecule type" value="Genomic_DNA"/>
</dbReference>
<feature type="transmembrane region" description="Helical" evidence="7">
    <location>
        <begin position="133"/>
        <end position="162"/>
    </location>
</feature>
<keyword evidence="10" id="KW-1185">Reference proteome</keyword>
<dbReference type="Gene3D" id="1.10.3720.10">
    <property type="entry name" value="MetI-like"/>
    <property type="match status" value="1"/>
</dbReference>
<dbReference type="PANTHER" id="PTHR43163">
    <property type="entry name" value="DIPEPTIDE TRANSPORT SYSTEM PERMEASE PROTEIN DPPB-RELATED"/>
    <property type="match status" value="1"/>
</dbReference>
<feature type="transmembrane region" description="Helical" evidence="7">
    <location>
        <begin position="281"/>
        <end position="300"/>
    </location>
</feature>
<dbReference type="Pfam" id="PF19300">
    <property type="entry name" value="BPD_transp_1_N"/>
    <property type="match status" value="1"/>
</dbReference>
<comment type="subcellular location">
    <subcellularLocation>
        <location evidence="1 7">Cell membrane</location>
        <topology evidence="1 7">Multi-pass membrane protein</topology>
    </subcellularLocation>
</comment>
<proteinExistence type="inferred from homology"/>
<comment type="similarity">
    <text evidence="7">Belongs to the binding-protein-dependent transport system permease family.</text>
</comment>
<keyword evidence="2 7" id="KW-0813">Transport</keyword>
<organism evidence="9 10">
    <name type="scientific">Rhodococcus pseudokoreensis</name>
    <dbReference type="NCBI Taxonomy" id="2811421"/>
    <lineage>
        <taxon>Bacteria</taxon>
        <taxon>Bacillati</taxon>
        <taxon>Actinomycetota</taxon>
        <taxon>Actinomycetes</taxon>
        <taxon>Mycobacteriales</taxon>
        <taxon>Nocardiaceae</taxon>
        <taxon>Rhodococcus</taxon>
    </lineage>
</organism>
<evidence type="ECO:0000313" key="10">
    <source>
        <dbReference type="Proteomes" id="UP000662986"/>
    </source>
</evidence>
<reference evidence="9 10" key="2">
    <citation type="journal article" date="2022" name="Arch. Microbiol.">
        <title>Rhodococcus pseudokoreensis sp. nov. isolated from the rhizosphere of young M26 apple rootstocks.</title>
        <authorList>
            <person name="Kampfer P."/>
            <person name="Glaeser S.P."/>
            <person name="Blom J."/>
            <person name="Wolf J."/>
            <person name="Benning S."/>
            <person name="Schloter M."/>
            <person name="Neumann-Schaal M."/>
        </authorList>
    </citation>
    <scope>NUCLEOTIDE SEQUENCE [LARGE SCALE GENOMIC DNA]</scope>
    <source>
        <strain evidence="9 10">R79</strain>
    </source>
</reference>
<protein>
    <submittedName>
        <fullName evidence="9">ABC transporter permease</fullName>
    </submittedName>
</protein>
<feature type="transmembrane region" description="Helical" evidence="7">
    <location>
        <begin position="174"/>
        <end position="197"/>
    </location>
</feature>
<dbReference type="PANTHER" id="PTHR43163:SF6">
    <property type="entry name" value="DIPEPTIDE TRANSPORT SYSTEM PERMEASE PROTEIN DPPB-RELATED"/>
    <property type="match status" value="1"/>
</dbReference>
<dbReference type="InterPro" id="IPR000515">
    <property type="entry name" value="MetI-like"/>
</dbReference>
<accession>A0A974W225</accession>
<sequence>MLMFIARRLATGAALILIVTAITFAMVFANGTNIAVNILGETATPEDIAATTTQLGLDRPVFVQYFDWLGSALTGDLGTSYFTEESVWSALAVRVPVTVSLVLFAMVLILAASIVAGVVAARRGGAIDSAVQSLSVIGFALPSYWIALVLVLVVAIPLPAVFPPTGFVSIGDSVVGWLGTATLPALALAIGGIGAVAQQIRGSMVDVLRLDYIRTLRSRGISDRSIFYRHALRNAAGPALTVLSLQFIGMLGGVIIIERVFALPGIGILASTSALRGDVPVVMGTVAFTVVVVVVVNLLVDILQGVLNPKVRIDV</sequence>
<keyword evidence="6 7" id="KW-0472">Membrane</keyword>
<dbReference type="RefSeq" id="WP_206006301.1">
    <property type="nucleotide sequence ID" value="NZ_CP070619.1"/>
</dbReference>
<evidence type="ECO:0000259" key="8">
    <source>
        <dbReference type="PROSITE" id="PS50928"/>
    </source>
</evidence>
<dbReference type="SUPFAM" id="SSF161098">
    <property type="entry name" value="MetI-like"/>
    <property type="match status" value="1"/>
</dbReference>
<evidence type="ECO:0000256" key="6">
    <source>
        <dbReference type="ARBA" id="ARBA00023136"/>
    </source>
</evidence>
<keyword evidence="4 7" id="KW-0812">Transmembrane</keyword>
<feature type="transmembrane region" description="Helical" evidence="7">
    <location>
        <begin position="239"/>
        <end position="261"/>
    </location>
</feature>
<evidence type="ECO:0000313" key="9">
    <source>
        <dbReference type="EMBL" id="QSE89813.1"/>
    </source>
</evidence>
<dbReference type="PROSITE" id="PS50928">
    <property type="entry name" value="ABC_TM1"/>
    <property type="match status" value="1"/>
</dbReference>
<name>A0A974W225_9NOCA</name>
<feature type="transmembrane region" description="Helical" evidence="7">
    <location>
        <begin position="97"/>
        <end position="121"/>
    </location>
</feature>
<feature type="domain" description="ABC transmembrane type-1" evidence="8">
    <location>
        <begin position="95"/>
        <end position="304"/>
    </location>
</feature>
<evidence type="ECO:0000256" key="2">
    <source>
        <dbReference type="ARBA" id="ARBA00022448"/>
    </source>
</evidence>